<evidence type="ECO:0000256" key="1">
    <source>
        <dbReference type="ARBA" id="ARBA00004141"/>
    </source>
</evidence>
<feature type="transmembrane region" description="Helical" evidence="6">
    <location>
        <begin position="48"/>
        <end position="68"/>
    </location>
</feature>
<evidence type="ECO:0000256" key="6">
    <source>
        <dbReference type="SAM" id="Phobius"/>
    </source>
</evidence>
<dbReference type="RefSeq" id="WP_095509087.1">
    <property type="nucleotide sequence ID" value="NZ_MQWD01000001.1"/>
</dbReference>
<feature type="transmembrane region" description="Helical" evidence="6">
    <location>
        <begin position="131"/>
        <end position="149"/>
    </location>
</feature>
<accession>A0A271IW54</accession>
<feature type="transmembrane region" description="Helical" evidence="6">
    <location>
        <begin position="246"/>
        <end position="267"/>
    </location>
</feature>
<comment type="caution">
    <text evidence="7">The sequence shown here is derived from an EMBL/GenBank/DDBJ whole genome shotgun (WGS) entry which is preliminary data.</text>
</comment>
<keyword evidence="3 6" id="KW-1133">Transmembrane helix</keyword>
<dbReference type="PIRSF" id="PIRSF006060">
    <property type="entry name" value="AA_transporter"/>
    <property type="match status" value="1"/>
</dbReference>
<organism evidence="7 8">
    <name type="scientific">Rubrivirga marina</name>
    <dbReference type="NCBI Taxonomy" id="1196024"/>
    <lineage>
        <taxon>Bacteria</taxon>
        <taxon>Pseudomonadati</taxon>
        <taxon>Rhodothermota</taxon>
        <taxon>Rhodothermia</taxon>
        <taxon>Rhodothermales</taxon>
        <taxon>Rubricoccaceae</taxon>
        <taxon>Rubrivirga</taxon>
    </lineage>
</organism>
<feature type="transmembrane region" description="Helical" evidence="6">
    <location>
        <begin position="371"/>
        <end position="391"/>
    </location>
</feature>
<evidence type="ECO:0000313" key="8">
    <source>
        <dbReference type="Proteomes" id="UP000216339"/>
    </source>
</evidence>
<protein>
    <recommendedName>
        <fullName evidence="9">Amino acid permease</fullName>
    </recommendedName>
</protein>
<dbReference type="EMBL" id="MQWD01000001">
    <property type="protein sequence ID" value="PAP75453.1"/>
    <property type="molecule type" value="Genomic_DNA"/>
</dbReference>
<feature type="transmembrane region" description="Helical" evidence="6">
    <location>
        <begin position="432"/>
        <end position="449"/>
    </location>
</feature>
<feature type="transmembrane region" description="Helical" evidence="6">
    <location>
        <begin position="161"/>
        <end position="180"/>
    </location>
</feature>
<name>A0A271IW54_9BACT</name>
<evidence type="ECO:0008006" key="9">
    <source>
        <dbReference type="Google" id="ProtNLM"/>
    </source>
</evidence>
<feature type="transmembrane region" description="Helical" evidence="6">
    <location>
        <begin position="287"/>
        <end position="312"/>
    </location>
</feature>
<feature type="region of interest" description="Disordered" evidence="5">
    <location>
        <begin position="457"/>
        <end position="488"/>
    </location>
</feature>
<evidence type="ECO:0000256" key="3">
    <source>
        <dbReference type="ARBA" id="ARBA00022989"/>
    </source>
</evidence>
<proteinExistence type="predicted"/>
<gene>
    <name evidence="7" type="ORF">BSZ37_02830</name>
</gene>
<evidence type="ECO:0000256" key="4">
    <source>
        <dbReference type="ARBA" id="ARBA00023136"/>
    </source>
</evidence>
<evidence type="ECO:0000256" key="2">
    <source>
        <dbReference type="ARBA" id="ARBA00022692"/>
    </source>
</evidence>
<comment type="subcellular location">
    <subcellularLocation>
        <location evidence="1">Membrane</location>
        <topology evidence="1">Multi-pass membrane protein</topology>
    </subcellularLocation>
</comment>
<dbReference type="AlphaFoldDB" id="A0A271IW54"/>
<dbReference type="InterPro" id="IPR050598">
    <property type="entry name" value="AminoAcid_Transporter"/>
</dbReference>
<sequence length="488" mass="50418">MKAPAPDATLTRGLTLVPTAAIVIAVVIGTGVFVKARVMTCNVGSPGAVLAVYGLAGALTLFGALAYAELATMMPRAGGAYNYLGAAFGRRWAFLYGWMETFVGNGAGLAALAILFVVFLNDLVGGALAPWAVRLLPLAVLGVVVALNLTSVRASGRMATVLTAAKVALVLGIGMGAFWLGDGSWAHFGQTGAAAACADVPSRARFGVAGFGAAMIGALWSYNGWQYMVGVAGEVRRPSWTLPRALVGATVLIVALYVLINAAYFYVLPPEAVAAVSPASSVAREVAVRFLGAGAASAMAAGLVMSSFGTLYTSVLTTSRIPFAMAADGLLPAPLARISPRTRVPRNAVLLAGALGVVFAASGTFEILSDLFVFATLLFQGLTVGALFVLRRQRPEAERPVRTWGYPVVPALYLLAVGFLLVNTLVATPGRALAGLGLIALGLPVYAHYAHRLPPDDPADWLGDEPAADEPQAVAPHPRAVPDPEPVL</sequence>
<dbReference type="Pfam" id="PF13520">
    <property type="entry name" value="AA_permease_2"/>
    <property type="match status" value="1"/>
</dbReference>
<dbReference type="OrthoDB" id="9810109at2"/>
<keyword evidence="2 6" id="KW-0812">Transmembrane</keyword>
<evidence type="ECO:0000256" key="5">
    <source>
        <dbReference type="SAM" id="MobiDB-lite"/>
    </source>
</evidence>
<dbReference type="InterPro" id="IPR002293">
    <property type="entry name" value="AA/rel_permease1"/>
</dbReference>
<dbReference type="PANTHER" id="PTHR11785:SF512">
    <property type="entry name" value="SOBREMESA, ISOFORM B"/>
    <property type="match status" value="1"/>
</dbReference>
<dbReference type="GO" id="GO:0015179">
    <property type="term" value="F:L-amino acid transmembrane transporter activity"/>
    <property type="evidence" value="ECO:0007669"/>
    <property type="project" value="TreeGrafter"/>
</dbReference>
<reference evidence="7 8" key="1">
    <citation type="submission" date="2016-11" db="EMBL/GenBank/DDBJ databases">
        <title>Study of marine rhodopsin-containing bacteria.</title>
        <authorList>
            <person name="Yoshizawa S."/>
            <person name="Kumagai Y."/>
            <person name="Kogure K."/>
        </authorList>
    </citation>
    <scope>NUCLEOTIDE SEQUENCE [LARGE SCALE GENOMIC DNA]</scope>
    <source>
        <strain evidence="7 8">SAORIC-28</strain>
    </source>
</reference>
<feature type="transmembrane region" description="Helical" evidence="6">
    <location>
        <begin position="403"/>
        <end position="426"/>
    </location>
</feature>
<keyword evidence="4 6" id="KW-0472">Membrane</keyword>
<feature type="transmembrane region" description="Helical" evidence="6">
    <location>
        <begin position="16"/>
        <end position="36"/>
    </location>
</feature>
<dbReference type="GO" id="GO:0016020">
    <property type="term" value="C:membrane"/>
    <property type="evidence" value="ECO:0007669"/>
    <property type="project" value="UniProtKB-SubCell"/>
</dbReference>
<keyword evidence="8" id="KW-1185">Reference proteome</keyword>
<dbReference type="Proteomes" id="UP000216339">
    <property type="component" value="Unassembled WGS sequence"/>
</dbReference>
<feature type="transmembrane region" description="Helical" evidence="6">
    <location>
        <begin position="106"/>
        <end position="125"/>
    </location>
</feature>
<dbReference type="PANTHER" id="PTHR11785">
    <property type="entry name" value="AMINO ACID TRANSPORTER"/>
    <property type="match status" value="1"/>
</dbReference>
<feature type="compositionally biased region" description="Pro residues" evidence="5">
    <location>
        <begin position="479"/>
        <end position="488"/>
    </location>
</feature>
<dbReference type="Gene3D" id="1.20.1740.10">
    <property type="entry name" value="Amino acid/polyamine transporter I"/>
    <property type="match status" value="1"/>
</dbReference>
<feature type="transmembrane region" description="Helical" evidence="6">
    <location>
        <begin position="347"/>
        <end position="365"/>
    </location>
</feature>
<feature type="compositionally biased region" description="Acidic residues" evidence="5">
    <location>
        <begin position="457"/>
        <end position="468"/>
    </location>
</feature>
<feature type="transmembrane region" description="Helical" evidence="6">
    <location>
        <begin position="206"/>
        <end position="225"/>
    </location>
</feature>
<evidence type="ECO:0000313" key="7">
    <source>
        <dbReference type="EMBL" id="PAP75453.1"/>
    </source>
</evidence>